<dbReference type="Proteomes" id="UP000297245">
    <property type="component" value="Unassembled WGS sequence"/>
</dbReference>
<accession>A0A4V4HDT2</accession>
<sequence>LRTSNQVYEFLSYPHAVQEILSAEQTPTLSLVLPLYEKLVEELTQAKIDLPKISHAIDATNEKIKEYINHSRKNPIYILAMGQ</sequence>
<evidence type="ECO:0000313" key="2">
    <source>
        <dbReference type="Proteomes" id="UP000297245"/>
    </source>
</evidence>
<gene>
    <name evidence="1" type="ORF">K435DRAFT_614132</name>
</gene>
<feature type="non-terminal residue" evidence="1">
    <location>
        <position position="83"/>
    </location>
</feature>
<dbReference type="AlphaFoldDB" id="A0A4V4HDT2"/>
<protein>
    <submittedName>
        <fullName evidence="1">Uncharacterized protein</fullName>
    </submittedName>
</protein>
<keyword evidence="2" id="KW-1185">Reference proteome</keyword>
<reference evidence="1 2" key="1">
    <citation type="journal article" date="2019" name="Nat. Ecol. Evol.">
        <title>Megaphylogeny resolves global patterns of mushroom evolution.</title>
        <authorList>
            <person name="Varga T."/>
            <person name="Krizsan K."/>
            <person name="Foldi C."/>
            <person name="Dima B."/>
            <person name="Sanchez-Garcia M."/>
            <person name="Sanchez-Ramirez S."/>
            <person name="Szollosi G.J."/>
            <person name="Szarkandi J.G."/>
            <person name="Papp V."/>
            <person name="Albert L."/>
            <person name="Andreopoulos W."/>
            <person name="Angelini C."/>
            <person name="Antonin V."/>
            <person name="Barry K.W."/>
            <person name="Bougher N.L."/>
            <person name="Buchanan P."/>
            <person name="Buyck B."/>
            <person name="Bense V."/>
            <person name="Catcheside P."/>
            <person name="Chovatia M."/>
            <person name="Cooper J."/>
            <person name="Damon W."/>
            <person name="Desjardin D."/>
            <person name="Finy P."/>
            <person name="Geml J."/>
            <person name="Haridas S."/>
            <person name="Hughes K."/>
            <person name="Justo A."/>
            <person name="Karasinski D."/>
            <person name="Kautmanova I."/>
            <person name="Kiss B."/>
            <person name="Kocsube S."/>
            <person name="Kotiranta H."/>
            <person name="LaButti K.M."/>
            <person name="Lechner B.E."/>
            <person name="Liimatainen K."/>
            <person name="Lipzen A."/>
            <person name="Lukacs Z."/>
            <person name="Mihaltcheva S."/>
            <person name="Morgado L.N."/>
            <person name="Niskanen T."/>
            <person name="Noordeloos M.E."/>
            <person name="Ohm R.A."/>
            <person name="Ortiz-Santana B."/>
            <person name="Ovrebo C."/>
            <person name="Racz N."/>
            <person name="Riley R."/>
            <person name="Savchenko A."/>
            <person name="Shiryaev A."/>
            <person name="Soop K."/>
            <person name="Spirin V."/>
            <person name="Szebenyi C."/>
            <person name="Tomsovsky M."/>
            <person name="Tulloss R.E."/>
            <person name="Uehling J."/>
            <person name="Grigoriev I.V."/>
            <person name="Vagvolgyi C."/>
            <person name="Papp T."/>
            <person name="Martin F.M."/>
            <person name="Miettinen O."/>
            <person name="Hibbett D.S."/>
            <person name="Nagy L.G."/>
        </authorList>
    </citation>
    <scope>NUCLEOTIDE SEQUENCE [LARGE SCALE GENOMIC DNA]</scope>
    <source>
        <strain evidence="1 2">CBS 962.96</strain>
    </source>
</reference>
<proteinExistence type="predicted"/>
<dbReference type="OrthoDB" id="2790258at2759"/>
<evidence type="ECO:0000313" key="1">
    <source>
        <dbReference type="EMBL" id="THU88275.1"/>
    </source>
</evidence>
<dbReference type="EMBL" id="ML179415">
    <property type="protein sequence ID" value="THU88275.1"/>
    <property type="molecule type" value="Genomic_DNA"/>
</dbReference>
<feature type="non-terminal residue" evidence="1">
    <location>
        <position position="1"/>
    </location>
</feature>
<name>A0A4V4HDT2_DENBC</name>
<organism evidence="1 2">
    <name type="scientific">Dendrothele bispora (strain CBS 962.96)</name>
    <dbReference type="NCBI Taxonomy" id="1314807"/>
    <lineage>
        <taxon>Eukaryota</taxon>
        <taxon>Fungi</taxon>
        <taxon>Dikarya</taxon>
        <taxon>Basidiomycota</taxon>
        <taxon>Agaricomycotina</taxon>
        <taxon>Agaricomycetes</taxon>
        <taxon>Agaricomycetidae</taxon>
        <taxon>Agaricales</taxon>
        <taxon>Agaricales incertae sedis</taxon>
        <taxon>Dendrothele</taxon>
    </lineage>
</organism>